<keyword evidence="5" id="KW-1185">Reference proteome</keyword>
<feature type="compositionally biased region" description="Gly residues" evidence="2">
    <location>
        <begin position="117"/>
        <end position="127"/>
    </location>
</feature>
<dbReference type="PROSITE" id="PS01159">
    <property type="entry name" value="WW_DOMAIN_1"/>
    <property type="match status" value="1"/>
</dbReference>
<dbReference type="GO" id="GO:0003712">
    <property type="term" value="F:transcription coregulator activity"/>
    <property type="evidence" value="ECO:0007669"/>
    <property type="project" value="TreeGrafter"/>
</dbReference>
<dbReference type="GO" id="GO:0070063">
    <property type="term" value="F:RNA polymerase binding"/>
    <property type="evidence" value="ECO:0007669"/>
    <property type="project" value="InterPro"/>
</dbReference>
<reference evidence="4" key="1">
    <citation type="journal article" date="2020" name="Stud. Mycol.">
        <title>101 Dothideomycetes genomes: a test case for predicting lifestyles and emergence of pathogens.</title>
        <authorList>
            <person name="Haridas S."/>
            <person name="Albert R."/>
            <person name="Binder M."/>
            <person name="Bloem J."/>
            <person name="Labutti K."/>
            <person name="Salamov A."/>
            <person name="Andreopoulos B."/>
            <person name="Baker S."/>
            <person name="Barry K."/>
            <person name="Bills G."/>
            <person name="Bluhm B."/>
            <person name="Cannon C."/>
            <person name="Castanera R."/>
            <person name="Culley D."/>
            <person name="Daum C."/>
            <person name="Ezra D."/>
            <person name="Gonzalez J."/>
            <person name="Henrissat B."/>
            <person name="Kuo A."/>
            <person name="Liang C."/>
            <person name="Lipzen A."/>
            <person name="Lutzoni F."/>
            <person name="Magnuson J."/>
            <person name="Mondo S."/>
            <person name="Nolan M."/>
            <person name="Ohm R."/>
            <person name="Pangilinan J."/>
            <person name="Park H.-J."/>
            <person name="Ramirez L."/>
            <person name="Alfaro M."/>
            <person name="Sun H."/>
            <person name="Tritt A."/>
            <person name="Yoshinaga Y."/>
            <person name="Zwiers L.-H."/>
            <person name="Turgeon B."/>
            <person name="Goodwin S."/>
            <person name="Spatafora J."/>
            <person name="Crous P."/>
            <person name="Grigoriev I."/>
        </authorList>
    </citation>
    <scope>NUCLEOTIDE SEQUENCE</scope>
    <source>
        <strain evidence="4">CBS 122681</strain>
    </source>
</reference>
<evidence type="ECO:0000256" key="2">
    <source>
        <dbReference type="SAM" id="MobiDB-lite"/>
    </source>
</evidence>
<protein>
    <recommendedName>
        <fullName evidence="3">WW domain-containing protein</fullName>
    </recommendedName>
</protein>
<feature type="compositionally biased region" description="Pro residues" evidence="2">
    <location>
        <begin position="1"/>
        <end position="16"/>
    </location>
</feature>
<dbReference type="Pfam" id="PF01846">
    <property type="entry name" value="FF"/>
    <property type="match status" value="1"/>
</dbReference>
<dbReference type="SUPFAM" id="SSF51045">
    <property type="entry name" value="WW domain"/>
    <property type="match status" value="2"/>
</dbReference>
<evidence type="ECO:0000256" key="1">
    <source>
        <dbReference type="ARBA" id="ARBA00022737"/>
    </source>
</evidence>
<dbReference type="InterPro" id="IPR036517">
    <property type="entry name" value="FF_domain_sf"/>
</dbReference>
<dbReference type="CDD" id="cd00201">
    <property type="entry name" value="WW"/>
    <property type="match status" value="1"/>
</dbReference>
<feature type="region of interest" description="Disordered" evidence="2">
    <location>
        <begin position="228"/>
        <end position="278"/>
    </location>
</feature>
<dbReference type="Gene3D" id="1.10.10.440">
    <property type="entry name" value="FF domain"/>
    <property type="match status" value="2"/>
</dbReference>
<dbReference type="InterPro" id="IPR001202">
    <property type="entry name" value="WW_dom"/>
</dbReference>
<feature type="compositionally biased region" description="Acidic residues" evidence="2">
    <location>
        <begin position="230"/>
        <end position="254"/>
    </location>
</feature>
<dbReference type="InterPro" id="IPR045148">
    <property type="entry name" value="TCRG1-like"/>
</dbReference>
<dbReference type="AlphaFoldDB" id="A0A6A6T6E6"/>
<feature type="region of interest" description="Disordered" evidence="2">
    <location>
        <begin position="86"/>
        <end position="142"/>
    </location>
</feature>
<gene>
    <name evidence="4" type="ORF">K491DRAFT_758658</name>
</gene>
<evidence type="ECO:0000313" key="4">
    <source>
        <dbReference type="EMBL" id="KAF2654781.1"/>
    </source>
</evidence>
<dbReference type="GO" id="GO:0005634">
    <property type="term" value="C:nucleus"/>
    <property type="evidence" value="ECO:0007669"/>
    <property type="project" value="TreeGrafter"/>
</dbReference>
<feature type="compositionally biased region" description="Basic and acidic residues" evidence="2">
    <location>
        <begin position="503"/>
        <end position="555"/>
    </location>
</feature>
<evidence type="ECO:0000259" key="3">
    <source>
        <dbReference type="PROSITE" id="PS50020"/>
    </source>
</evidence>
<evidence type="ECO:0000313" key="5">
    <source>
        <dbReference type="Proteomes" id="UP000799324"/>
    </source>
</evidence>
<feature type="compositionally biased region" description="Basic and acidic residues" evidence="2">
    <location>
        <begin position="188"/>
        <end position="200"/>
    </location>
</feature>
<organism evidence="4 5">
    <name type="scientific">Lophiostoma macrostomum CBS 122681</name>
    <dbReference type="NCBI Taxonomy" id="1314788"/>
    <lineage>
        <taxon>Eukaryota</taxon>
        <taxon>Fungi</taxon>
        <taxon>Dikarya</taxon>
        <taxon>Ascomycota</taxon>
        <taxon>Pezizomycotina</taxon>
        <taxon>Dothideomycetes</taxon>
        <taxon>Pleosporomycetidae</taxon>
        <taxon>Pleosporales</taxon>
        <taxon>Lophiostomataceae</taxon>
        <taxon>Lophiostoma</taxon>
    </lineage>
</organism>
<feature type="compositionally biased region" description="Acidic residues" evidence="2">
    <location>
        <begin position="267"/>
        <end position="278"/>
    </location>
</feature>
<dbReference type="EMBL" id="MU004358">
    <property type="protein sequence ID" value="KAF2654781.1"/>
    <property type="molecule type" value="Genomic_DNA"/>
</dbReference>
<dbReference type="SMART" id="SM00456">
    <property type="entry name" value="WW"/>
    <property type="match status" value="2"/>
</dbReference>
<dbReference type="SMART" id="SM00441">
    <property type="entry name" value="FF"/>
    <property type="match status" value="2"/>
</dbReference>
<feature type="domain" description="WW" evidence="3">
    <location>
        <begin position="143"/>
        <end position="176"/>
    </location>
</feature>
<dbReference type="InterPro" id="IPR036020">
    <property type="entry name" value="WW_dom_sf"/>
</dbReference>
<feature type="region of interest" description="Disordered" evidence="2">
    <location>
        <begin position="188"/>
        <end position="209"/>
    </location>
</feature>
<proteinExistence type="predicted"/>
<dbReference type="Gene3D" id="2.20.70.10">
    <property type="match status" value="2"/>
</dbReference>
<dbReference type="Proteomes" id="UP000799324">
    <property type="component" value="Unassembled WGS sequence"/>
</dbReference>
<feature type="region of interest" description="Disordered" evidence="2">
    <location>
        <begin position="1"/>
        <end position="26"/>
    </location>
</feature>
<dbReference type="SUPFAM" id="SSF81698">
    <property type="entry name" value="FF domain"/>
    <property type="match status" value="1"/>
</dbReference>
<dbReference type="Pfam" id="PF00397">
    <property type="entry name" value="WW"/>
    <property type="match status" value="1"/>
</dbReference>
<feature type="domain" description="WW" evidence="3">
    <location>
        <begin position="13"/>
        <end position="46"/>
    </location>
</feature>
<dbReference type="PROSITE" id="PS50020">
    <property type="entry name" value="WW_DOMAIN_2"/>
    <property type="match status" value="2"/>
</dbReference>
<accession>A0A6A6T6E6</accession>
<dbReference type="PANTHER" id="PTHR15377:SF3">
    <property type="entry name" value="WW DOMAIN-CONTAINING PROTEIN"/>
    <property type="match status" value="1"/>
</dbReference>
<dbReference type="InterPro" id="IPR002713">
    <property type="entry name" value="FF_domain"/>
</dbReference>
<dbReference type="OrthoDB" id="410044at2759"/>
<dbReference type="FunFam" id="2.20.70.10:FF:000049">
    <property type="entry name" value="Transcription elongation regulator 1-like"/>
    <property type="match status" value="1"/>
</dbReference>
<feature type="region of interest" description="Disordered" evidence="2">
    <location>
        <begin position="494"/>
        <end position="555"/>
    </location>
</feature>
<keyword evidence="1" id="KW-0677">Repeat</keyword>
<dbReference type="PANTHER" id="PTHR15377">
    <property type="entry name" value="TRANSCRIPTION ELONGATION REGULATOR 1"/>
    <property type="match status" value="1"/>
</dbReference>
<name>A0A6A6T6E6_9PLEO</name>
<sequence length="573" mass="65658">MADPPARPPVALPPLAPGWTEHKAPSGHAYYYNKETKSSTYVRPVANPQPSFFAASAPPAHGTHPTLGADANLDLFNPVAAIYSAQRNQQQQRSQYRDPRQRQWTHVAPPQQQPFRGGMGGGRGGFSGSRRQPEDRPKHRHDIPNCAPWVLVKTKLGRRFVWNRDTNESFWKFPADVMKGVVEFDRVERERRERRERSEASDEGEDDTMADIEADLAATEENIEQAIVEVDGEEGMGDESEYEEVEVTDDEGEDAGQPSKRQRTEEPTEDQPMEMGEDDMAWQLAQLEDMEADFGEEDEEEGLPLTEEDCKALFKELLDDLGINPYTPWEKTLDSGTLYEDERYKALPNMKARKECFNEWARDKIQFLKEQKAKMPRPDPKVEYLSLLSRLATPNLYWPEFRRKFKKEPEMKDAKLSDKEKEKLYRDHIKRLGMKPSELKSDLSALLKAQPLAALNRDSTLDTLPPSVSGDLRFISLPGATRDALVETYISTLPPAPEGAAKSAEEEAEVAKRRAERERREWALAERERRVREEKRKQEREMAYGKGRLRDNEEELHRALRVGKDGLRAQLDE</sequence>